<reference evidence="2" key="1">
    <citation type="submission" date="2025-08" db="UniProtKB">
        <authorList>
            <consortium name="Ensembl"/>
        </authorList>
    </citation>
    <scope>IDENTIFICATION</scope>
</reference>
<proteinExistence type="predicted"/>
<accession>A0A8C1WMI3</accession>
<dbReference type="SUPFAM" id="SSF56112">
    <property type="entry name" value="Protein kinase-like (PK-like)"/>
    <property type="match status" value="1"/>
</dbReference>
<evidence type="ECO:0000313" key="3">
    <source>
        <dbReference type="Proteomes" id="UP000694700"/>
    </source>
</evidence>
<protein>
    <recommendedName>
        <fullName evidence="4">Protein kinase domain-containing protein</fullName>
    </recommendedName>
</protein>
<dbReference type="PROSITE" id="PS00107">
    <property type="entry name" value="PROTEIN_KINASE_ATP"/>
    <property type="match status" value="1"/>
</dbReference>
<evidence type="ECO:0008006" key="4">
    <source>
        <dbReference type="Google" id="ProtNLM"/>
    </source>
</evidence>
<dbReference type="Ensembl" id="ENSCCRT00015070486.1">
    <property type="protein sequence ID" value="ENSCCRP00015068279.1"/>
    <property type="gene ID" value="ENSCCRG00015027758.1"/>
</dbReference>
<dbReference type="GO" id="GO:0005524">
    <property type="term" value="F:ATP binding"/>
    <property type="evidence" value="ECO:0007669"/>
    <property type="project" value="UniProtKB-UniRule"/>
</dbReference>
<dbReference type="Proteomes" id="UP000694700">
    <property type="component" value="Unplaced"/>
</dbReference>
<keyword evidence="1" id="KW-0067">ATP-binding</keyword>
<evidence type="ECO:0000256" key="1">
    <source>
        <dbReference type="PROSITE-ProRule" id="PRU10141"/>
    </source>
</evidence>
<dbReference type="InterPro" id="IPR017441">
    <property type="entry name" value="Protein_kinase_ATP_BS"/>
</dbReference>
<evidence type="ECO:0000313" key="2">
    <source>
        <dbReference type="Ensembl" id="ENSCCRP00015068279.1"/>
    </source>
</evidence>
<feature type="binding site" evidence="1">
    <location>
        <position position="34"/>
    </location>
    <ligand>
        <name>ATP</name>
        <dbReference type="ChEBI" id="CHEBI:30616"/>
    </ligand>
</feature>
<dbReference type="InterPro" id="IPR011009">
    <property type="entry name" value="Kinase-like_dom_sf"/>
</dbReference>
<dbReference type="AlphaFoldDB" id="A0A8C1WMI3"/>
<keyword evidence="1" id="KW-0547">Nucleotide-binding</keyword>
<organism evidence="2 3">
    <name type="scientific">Cyprinus carpio</name>
    <name type="common">Common carp</name>
    <dbReference type="NCBI Taxonomy" id="7962"/>
    <lineage>
        <taxon>Eukaryota</taxon>
        <taxon>Metazoa</taxon>
        <taxon>Chordata</taxon>
        <taxon>Craniata</taxon>
        <taxon>Vertebrata</taxon>
        <taxon>Euteleostomi</taxon>
        <taxon>Actinopterygii</taxon>
        <taxon>Neopterygii</taxon>
        <taxon>Teleostei</taxon>
        <taxon>Ostariophysi</taxon>
        <taxon>Cypriniformes</taxon>
        <taxon>Cyprinidae</taxon>
        <taxon>Cyprininae</taxon>
        <taxon>Cyprinus</taxon>
    </lineage>
</organism>
<dbReference type="Gene3D" id="3.30.200.20">
    <property type="entry name" value="Phosphorylase Kinase, domain 1"/>
    <property type="match status" value="1"/>
</dbReference>
<name>A0A8C1WMI3_CYPCA</name>
<sequence length="66" mass="7528">MTERYKVGRMIGDGNFAVVRECVERSTGRAYALKIINKSKCRGKVRPLECFSIKYCSITLYGLCPF</sequence>